<dbReference type="GO" id="GO:0042773">
    <property type="term" value="P:ATP synthesis coupled electron transport"/>
    <property type="evidence" value="ECO:0007669"/>
    <property type="project" value="InterPro"/>
</dbReference>
<evidence type="ECO:0000256" key="2">
    <source>
        <dbReference type="ARBA" id="ARBA00022475"/>
    </source>
</evidence>
<dbReference type="NCBIfam" id="NF009310">
    <property type="entry name" value="PRK12668.1"/>
    <property type="match status" value="1"/>
</dbReference>
<dbReference type="GO" id="GO:0016491">
    <property type="term" value="F:oxidoreductase activity"/>
    <property type="evidence" value="ECO:0007669"/>
    <property type="project" value="UniProtKB-KW"/>
</dbReference>
<feature type="transmembrane region" description="Helical" evidence="7">
    <location>
        <begin position="214"/>
        <end position="235"/>
    </location>
</feature>
<keyword evidence="2" id="KW-1003">Cell membrane</keyword>
<feature type="transmembrane region" description="Helical" evidence="7">
    <location>
        <begin position="30"/>
        <end position="51"/>
    </location>
</feature>
<dbReference type="GO" id="GO:0005886">
    <property type="term" value="C:plasma membrane"/>
    <property type="evidence" value="ECO:0007669"/>
    <property type="project" value="UniProtKB-SubCell"/>
</dbReference>
<reference evidence="9" key="1">
    <citation type="submission" date="2016-10" db="EMBL/GenBank/DDBJ databases">
        <title>Sequence of Gallionella enrichment culture.</title>
        <authorList>
            <person name="Poehlein A."/>
            <person name="Muehling M."/>
            <person name="Daniel R."/>
        </authorList>
    </citation>
    <scope>NUCLEOTIDE SEQUENCE</scope>
</reference>
<gene>
    <name evidence="9" type="primary">mrpD_1</name>
    <name evidence="9" type="ORF">GALL_85770</name>
</gene>
<feature type="transmembrane region" description="Helical" evidence="7">
    <location>
        <begin position="6"/>
        <end position="23"/>
    </location>
</feature>
<dbReference type="PANTHER" id="PTHR42682:SF4">
    <property type="entry name" value="NADH-UBIQUINONE_PLASTOQUINONE"/>
    <property type="match status" value="1"/>
</dbReference>
<feature type="transmembrane region" description="Helical" evidence="7">
    <location>
        <begin position="149"/>
        <end position="168"/>
    </location>
</feature>
<dbReference type="GO" id="GO:0008137">
    <property type="term" value="F:NADH dehydrogenase (ubiquinone) activity"/>
    <property type="evidence" value="ECO:0007669"/>
    <property type="project" value="InterPro"/>
</dbReference>
<feature type="transmembrane region" description="Helical" evidence="7">
    <location>
        <begin position="421"/>
        <end position="443"/>
    </location>
</feature>
<evidence type="ECO:0000256" key="6">
    <source>
        <dbReference type="ARBA" id="ARBA00023136"/>
    </source>
</evidence>
<feature type="transmembrane region" description="Helical" evidence="7">
    <location>
        <begin position="188"/>
        <end position="207"/>
    </location>
</feature>
<dbReference type="Pfam" id="PF00361">
    <property type="entry name" value="Proton_antipo_M"/>
    <property type="match status" value="1"/>
</dbReference>
<organism evidence="9">
    <name type="scientific">mine drainage metagenome</name>
    <dbReference type="NCBI Taxonomy" id="410659"/>
    <lineage>
        <taxon>unclassified sequences</taxon>
        <taxon>metagenomes</taxon>
        <taxon>ecological metagenomes</taxon>
    </lineage>
</organism>
<feature type="transmembrane region" description="Helical" evidence="7">
    <location>
        <begin position="241"/>
        <end position="261"/>
    </location>
</feature>
<evidence type="ECO:0000256" key="1">
    <source>
        <dbReference type="ARBA" id="ARBA00004651"/>
    </source>
</evidence>
<proteinExistence type="predicted"/>
<evidence type="ECO:0000313" key="9">
    <source>
        <dbReference type="EMBL" id="OIR09344.1"/>
    </source>
</evidence>
<feature type="transmembrane region" description="Helical" evidence="7">
    <location>
        <begin position="337"/>
        <end position="355"/>
    </location>
</feature>
<evidence type="ECO:0000259" key="8">
    <source>
        <dbReference type="Pfam" id="PF00361"/>
    </source>
</evidence>
<feature type="transmembrane region" description="Helical" evidence="7">
    <location>
        <begin position="299"/>
        <end position="317"/>
    </location>
</feature>
<dbReference type="InterPro" id="IPR052175">
    <property type="entry name" value="ComplexI-like_HydComp"/>
</dbReference>
<keyword evidence="3 7" id="KW-0812">Transmembrane</keyword>
<feature type="transmembrane region" description="Helical" evidence="7">
    <location>
        <begin position="71"/>
        <end position="90"/>
    </location>
</feature>
<sequence length="592" mass="64894">MSNFWIHPALIMFVGAALLPLVPERLRKGFLLLVPMLAFARVMSLDHGLFGQVAFAKWTLTFGRVDKLSQIFGYIMTLMAIIGTLYGLHVKRVGEHIAAWIYVGGSLGAIYAGDFITLFVFWELMALSSVFLIWFRGRKESLSAGYRYLLVHMTGGVALLAGIVIHYHETGSLAFVALNVTHAGLSTYLIATGFILNAAVPPLHAWLPDAYGEATFNGSVFMCAFTTKTAVYALIRGVPGLEILVPLGVIMALYGVVYAVLENDCRRLLAYHIISQVGYMVAGVGLGTELAINGACAHAFAHILYKGLLFMGCGSVLHMTGESKFTKLGGLYKKMPLTFVFTLIGGLSISAFPLFSGFVSKSMIISAGFDDHKFWVGFLLLLASAGTFLHTGLKVPYFIWFGKNNCEKKTWEKAADPGWNMIAAMAIAAFLCIFIGCYTPYLYRMLPYNVPYHPYTLPHISETLQILLFTALGFFLLLKKLEPEAVISLDLDWFYRKGGAAFLWVARRPIQAIDSFVGEIYRIVGLKGLMGTARSVGEFDNAVIDGAVDGFAGGFKRLGASLRRVQRGAVQENLMVAFAIAALILVALIFVF</sequence>
<feature type="transmembrane region" description="Helical" evidence="7">
    <location>
        <begin position="375"/>
        <end position="400"/>
    </location>
</feature>
<evidence type="ECO:0000256" key="7">
    <source>
        <dbReference type="SAM" id="Phobius"/>
    </source>
</evidence>
<dbReference type="AlphaFoldDB" id="A0A1J5SZ92"/>
<feature type="transmembrane region" description="Helical" evidence="7">
    <location>
        <begin position="119"/>
        <end position="137"/>
    </location>
</feature>
<keyword evidence="4 7" id="KW-1133">Transmembrane helix</keyword>
<dbReference type="InterPro" id="IPR001750">
    <property type="entry name" value="ND/Mrp_TM"/>
</dbReference>
<evidence type="ECO:0000256" key="5">
    <source>
        <dbReference type="ARBA" id="ARBA00023002"/>
    </source>
</evidence>
<feature type="transmembrane region" description="Helical" evidence="7">
    <location>
        <begin position="268"/>
        <end position="287"/>
    </location>
</feature>
<feature type="transmembrane region" description="Helical" evidence="7">
    <location>
        <begin position="573"/>
        <end position="591"/>
    </location>
</feature>
<evidence type="ECO:0000256" key="3">
    <source>
        <dbReference type="ARBA" id="ARBA00022692"/>
    </source>
</evidence>
<protein>
    <submittedName>
        <fullName evidence="9">Na(+)/H(+) antiporter subunit D</fullName>
    </submittedName>
</protein>
<dbReference type="InterPro" id="IPR003918">
    <property type="entry name" value="NADH_UbQ_OxRdtase"/>
</dbReference>
<dbReference type="PRINTS" id="PR01437">
    <property type="entry name" value="NUOXDRDTASE4"/>
</dbReference>
<keyword evidence="6 7" id="KW-0472">Membrane</keyword>
<comment type="subcellular location">
    <subcellularLocation>
        <location evidence="1">Cell membrane</location>
        <topology evidence="1">Multi-pass membrane protein</topology>
    </subcellularLocation>
</comment>
<dbReference type="Gene3D" id="1.20.5.2700">
    <property type="match status" value="1"/>
</dbReference>
<dbReference type="PANTHER" id="PTHR42682">
    <property type="entry name" value="HYDROGENASE-4 COMPONENT F"/>
    <property type="match status" value="1"/>
</dbReference>
<dbReference type="EMBL" id="MLJW01000027">
    <property type="protein sequence ID" value="OIR09344.1"/>
    <property type="molecule type" value="Genomic_DNA"/>
</dbReference>
<feature type="domain" description="NADH:quinone oxidoreductase/Mrp antiporter transmembrane" evidence="8">
    <location>
        <begin position="112"/>
        <end position="381"/>
    </location>
</feature>
<comment type="caution">
    <text evidence="9">The sequence shown here is derived from an EMBL/GenBank/DDBJ whole genome shotgun (WGS) entry which is preliminary data.</text>
</comment>
<feature type="transmembrane region" description="Helical" evidence="7">
    <location>
        <begin position="455"/>
        <end position="478"/>
    </location>
</feature>
<feature type="transmembrane region" description="Helical" evidence="7">
    <location>
        <begin position="97"/>
        <end position="113"/>
    </location>
</feature>
<keyword evidence="5" id="KW-0560">Oxidoreductase</keyword>
<accession>A0A1J5SZ92</accession>
<name>A0A1J5SZ92_9ZZZZ</name>
<evidence type="ECO:0000256" key="4">
    <source>
        <dbReference type="ARBA" id="ARBA00022989"/>
    </source>
</evidence>